<gene>
    <name evidence="3" type="ORF">OC846_002172</name>
</gene>
<feature type="region of interest" description="Disordered" evidence="1">
    <location>
        <begin position="361"/>
        <end position="409"/>
    </location>
</feature>
<accession>A0AAN6GUP8</accession>
<feature type="compositionally biased region" description="Polar residues" evidence="1">
    <location>
        <begin position="361"/>
        <end position="370"/>
    </location>
</feature>
<keyword evidence="2" id="KW-1133">Transmembrane helix</keyword>
<evidence type="ECO:0000256" key="1">
    <source>
        <dbReference type="SAM" id="MobiDB-lite"/>
    </source>
</evidence>
<comment type="caution">
    <text evidence="3">The sequence shown here is derived from an EMBL/GenBank/DDBJ whole genome shotgun (WGS) entry which is preliminary data.</text>
</comment>
<evidence type="ECO:0000313" key="4">
    <source>
        <dbReference type="Proteomes" id="UP001176517"/>
    </source>
</evidence>
<feature type="transmembrane region" description="Helical" evidence="2">
    <location>
        <begin position="197"/>
        <end position="215"/>
    </location>
</feature>
<keyword evidence="4" id="KW-1185">Reference proteome</keyword>
<evidence type="ECO:0000313" key="3">
    <source>
        <dbReference type="EMBL" id="KAK0554289.1"/>
    </source>
</evidence>
<evidence type="ECO:0000256" key="2">
    <source>
        <dbReference type="SAM" id="Phobius"/>
    </source>
</evidence>
<reference evidence="3" key="1">
    <citation type="journal article" date="2023" name="PhytoFront">
        <title>Draft Genome Resources of Seven Strains of Tilletia horrida, Causal Agent of Kernel Smut of Rice.</title>
        <authorList>
            <person name="Khanal S."/>
            <person name="Antony Babu S."/>
            <person name="Zhou X.G."/>
        </authorList>
    </citation>
    <scope>NUCLEOTIDE SEQUENCE</scope>
    <source>
        <strain evidence="3">TX6</strain>
    </source>
</reference>
<organism evidence="3 4">
    <name type="scientific">Tilletia horrida</name>
    <dbReference type="NCBI Taxonomy" id="155126"/>
    <lineage>
        <taxon>Eukaryota</taxon>
        <taxon>Fungi</taxon>
        <taxon>Dikarya</taxon>
        <taxon>Basidiomycota</taxon>
        <taxon>Ustilaginomycotina</taxon>
        <taxon>Exobasidiomycetes</taxon>
        <taxon>Tilletiales</taxon>
        <taxon>Tilletiaceae</taxon>
        <taxon>Tilletia</taxon>
    </lineage>
</organism>
<proteinExistence type="predicted"/>
<dbReference type="Proteomes" id="UP001176517">
    <property type="component" value="Unassembled WGS sequence"/>
</dbReference>
<name>A0AAN6GUP8_9BASI</name>
<feature type="transmembrane region" description="Helical" evidence="2">
    <location>
        <begin position="235"/>
        <end position="256"/>
    </location>
</feature>
<feature type="compositionally biased region" description="Polar residues" evidence="1">
    <location>
        <begin position="399"/>
        <end position="409"/>
    </location>
</feature>
<dbReference type="AlphaFoldDB" id="A0AAN6GUP8"/>
<keyword evidence="2" id="KW-0812">Transmembrane</keyword>
<dbReference type="EMBL" id="JAPDMZ010000039">
    <property type="protein sequence ID" value="KAK0554289.1"/>
    <property type="molecule type" value="Genomic_DNA"/>
</dbReference>
<sequence>MSASAPLLLGATSSWFSPLGPSNSSSISANHTSITHHHPSPGSLSADEIRERLSTAGNVLGGVPTARDIAPSIAMLILYILLVIYLGARWFLRRLQGAVDLRVFGLLALRIATFVSRLNLAEEDADNVDRSLLAQEDFFMLLGPLLIVSSLLTIIGTIATPTLDALKARALWEGTAAGHRRKSDDFSRLLLQNVPQIFQAVLSVLGILTCAHFYLVRRVLRGHQDVDIACKIVEGITSVALVYISLSSIMMIIGLWTKVLSTTDVQFLVSAQGQSRQSKSFKVQTLMVSLIAVITFMLCMYRVVAGFAGVEDRINSFTAFWLAYVAPEAAVALFFTVYCFPQMLAQEIVLHQPVSGGEANTNANVGTFRSQAGERSPSPPMRAMSRSASVRSDPKRHSAASTSTMCSDRSIQYIKA</sequence>
<feature type="compositionally biased region" description="Low complexity" evidence="1">
    <location>
        <begin position="381"/>
        <end position="391"/>
    </location>
</feature>
<feature type="transmembrane region" description="Helical" evidence="2">
    <location>
        <begin position="286"/>
        <end position="308"/>
    </location>
</feature>
<protein>
    <recommendedName>
        <fullName evidence="5">THH1/TOM1/TOM3 domain-containing protein</fullName>
    </recommendedName>
</protein>
<keyword evidence="2" id="KW-0472">Membrane</keyword>
<feature type="transmembrane region" description="Helical" evidence="2">
    <location>
        <begin position="320"/>
        <end position="340"/>
    </location>
</feature>
<feature type="transmembrane region" description="Helical" evidence="2">
    <location>
        <begin position="69"/>
        <end position="92"/>
    </location>
</feature>
<feature type="transmembrane region" description="Helical" evidence="2">
    <location>
        <begin position="138"/>
        <end position="159"/>
    </location>
</feature>
<evidence type="ECO:0008006" key="5">
    <source>
        <dbReference type="Google" id="ProtNLM"/>
    </source>
</evidence>